<proteinExistence type="predicted"/>
<evidence type="ECO:0000256" key="1">
    <source>
        <dbReference type="SAM" id="MobiDB-lite"/>
    </source>
</evidence>
<feature type="region of interest" description="Disordered" evidence="1">
    <location>
        <begin position="141"/>
        <end position="186"/>
    </location>
</feature>
<organism evidence="2 3">
    <name type="scientific">Lophiotrema nucula</name>
    <dbReference type="NCBI Taxonomy" id="690887"/>
    <lineage>
        <taxon>Eukaryota</taxon>
        <taxon>Fungi</taxon>
        <taxon>Dikarya</taxon>
        <taxon>Ascomycota</taxon>
        <taxon>Pezizomycotina</taxon>
        <taxon>Dothideomycetes</taxon>
        <taxon>Pleosporomycetidae</taxon>
        <taxon>Pleosporales</taxon>
        <taxon>Lophiotremataceae</taxon>
        <taxon>Lophiotrema</taxon>
    </lineage>
</organism>
<accession>A0A6A5ZCT9</accession>
<evidence type="ECO:0000313" key="3">
    <source>
        <dbReference type="Proteomes" id="UP000799770"/>
    </source>
</evidence>
<reference evidence="2" key="1">
    <citation type="journal article" date="2020" name="Stud. Mycol.">
        <title>101 Dothideomycetes genomes: a test case for predicting lifestyles and emergence of pathogens.</title>
        <authorList>
            <person name="Haridas S."/>
            <person name="Albert R."/>
            <person name="Binder M."/>
            <person name="Bloem J."/>
            <person name="Labutti K."/>
            <person name="Salamov A."/>
            <person name="Andreopoulos B."/>
            <person name="Baker S."/>
            <person name="Barry K."/>
            <person name="Bills G."/>
            <person name="Bluhm B."/>
            <person name="Cannon C."/>
            <person name="Castanera R."/>
            <person name="Culley D."/>
            <person name="Daum C."/>
            <person name="Ezra D."/>
            <person name="Gonzalez J."/>
            <person name="Henrissat B."/>
            <person name="Kuo A."/>
            <person name="Liang C."/>
            <person name="Lipzen A."/>
            <person name="Lutzoni F."/>
            <person name="Magnuson J."/>
            <person name="Mondo S."/>
            <person name="Nolan M."/>
            <person name="Ohm R."/>
            <person name="Pangilinan J."/>
            <person name="Park H.-J."/>
            <person name="Ramirez L."/>
            <person name="Alfaro M."/>
            <person name="Sun H."/>
            <person name="Tritt A."/>
            <person name="Yoshinaga Y."/>
            <person name="Zwiers L.-H."/>
            <person name="Turgeon B."/>
            <person name="Goodwin S."/>
            <person name="Spatafora J."/>
            <person name="Crous P."/>
            <person name="Grigoriev I."/>
        </authorList>
    </citation>
    <scope>NUCLEOTIDE SEQUENCE</scope>
    <source>
        <strain evidence="2">CBS 627.86</strain>
    </source>
</reference>
<keyword evidence="3" id="KW-1185">Reference proteome</keyword>
<evidence type="ECO:0000313" key="2">
    <source>
        <dbReference type="EMBL" id="KAF2116753.1"/>
    </source>
</evidence>
<dbReference type="AlphaFoldDB" id="A0A6A5ZCT9"/>
<sequence>MTSPSIPQWDAINIPNLAFLSIPQWTAVNRPRVDEGDYSPTEPQAPESVPIKQASDDEQTGLLTPIENKPWIFPIVDAEKQRIKLRITGWNQVVPEPVAVKQDPVEEQTSLPSPVGNKPWIYPLVDTEKQRIKLRITGWNQVAPQQTPKQKSRSRGGKAVAAANLKQPARVQKRQGPTEAQREYSEYARQTHIKLVLARLEEIRAERAKNGQSSTGQ</sequence>
<dbReference type="Proteomes" id="UP000799770">
    <property type="component" value="Unassembled WGS sequence"/>
</dbReference>
<dbReference type="EMBL" id="ML977320">
    <property type="protein sequence ID" value="KAF2116753.1"/>
    <property type="molecule type" value="Genomic_DNA"/>
</dbReference>
<name>A0A6A5ZCT9_9PLEO</name>
<gene>
    <name evidence="2" type="ORF">BDV96DRAFT_657969</name>
</gene>
<protein>
    <submittedName>
        <fullName evidence="2">Uncharacterized protein</fullName>
    </submittedName>
</protein>
<feature type="region of interest" description="Disordered" evidence="1">
    <location>
        <begin position="31"/>
        <end position="60"/>
    </location>
</feature>